<dbReference type="EC" id="2.2.1.7" evidence="11"/>
<dbReference type="GO" id="GO:0016114">
    <property type="term" value="P:terpenoid biosynthetic process"/>
    <property type="evidence" value="ECO:0007669"/>
    <property type="project" value="UniProtKB-UniRule"/>
</dbReference>
<dbReference type="InterPro" id="IPR009014">
    <property type="entry name" value="Transketo_C/PFOR_II"/>
</dbReference>
<name>A0A6J4U9V3_9BACT</name>
<feature type="region of interest" description="Disordered" evidence="12">
    <location>
        <begin position="1"/>
        <end position="30"/>
    </location>
</feature>
<dbReference type="NCBIfam" id="NF003933">
    <property type="entry name" value="PRK05444.2-2"/>
    <property type="match status" value="1"/>
</dbReference>
<comment type="subunit">
    <text evidence="3 11">Homodimer.</text>
</comment>
<dbReference type="GO" id="GO:0019288">
    <property type="term" value="P:isopentenyl diphosphate biosynthetic process, methylerythritol 4-phosphate pathway"/>
    <property type="evidence" value="ECO:0007669"/>
    <property type="project" value="TreeGrafter"/>
</dbReference>
<dbReference type="InterPro" id="IPR005477">
    <property type="entry name" value="Dxylulose-5-P_synthase"/>
</dbReference>
<evidence type="ECO:0000256" key="7">
    <source>
        <dbReference type="ARBA" id="ARBA00022977"/>
    </source>
</evidence>
<keyword evidence="7 11" id="KW-0784">Thiamine biosynthesis</keyword>
<dbReference type="PANTHER" id="PTHR43322:SF5">
    <property type="entry name" value="1-DEOXY-D-XYLULOSE-5-PHOSPHATE SYNTHASE, CHLOROPLASTIC"/>
    <property type="match status" value="1"/>
</dbReference>
<dbReference type="InterPro" id="IPR033248">
    <property type="entry name" value="Transketolase_C"/>
</dbReference>
<dbReference type="GO" id="GO:0009228">
    <property type="term" value="P:thiamine biosynthetic process"/>
    <property type="evidence" value="ECO:0007669"/>
    <property type="project" value="UniProtKB-UniRule"/>
</dbReference>
<dbReference type="Gene3D" id="3.40.50.920">
    <property type="match status" value="1"/>
</dbReference>
<feature type="binding site" evidence="11">
    <location>
        <position position="200"/>
    </location>
    <ligand>
        <name>thiamine diphosphate</name>
        <dbReference type="ChEBI" id="CHEBI:58937"/>
    </ligand>
</feature>
<dbReference type="FunFam" id="3.40.50.970:FF:000005">
    <property type="entry name" value="1-deoxy-D-xylulose-5-phosphate synthase"/>
    <property type="match status" value="1"/>
</dbReference>
<dbReference type="SMART" id="SM00861">
    <property type="entry name" value="Transket_pyr"/>
    <property type="match status" value="1"/>
</dbReference>
<dbReference type="CDD" id="cd07033">
    <property type="entry name" value="TPP_PYR_DXS_TK_like"/>
    <property type="match status" value="1"/>
</dbReference>
<keyword evidence="9 11" id="KW-0414">Isoprene biosynthesis</keyword>
<evidence type="ECO:0000256" key="6">
    <source>
        <dbReference type="ARBA" id="ARBA00022842"/>
    </source>
</evidence>
<feature type="binding site" evidence="11">
    <location>
        <position position="171"/>
    </location>
    <ligand>
        <name>Mg(2+)</name>
        <dbReference type="ChEBI" id="CHEBI:18420"/>
    </ligand>
</feature>
<comment type="cofactor">
    <cofactor evidence="11">
        <name>thiamine diphosphate</name>
        <dbReference type="ChEBI" id="CHEBI:58937"/>
    </cofactor>
    <text evidence="11">Binds 1 thiamine pyrophosphate per subunit.</text>
</comment>
<protein>
    <recommendedName>
        <fullName evidence="11">1-deoxy-D-xylulose-5-phosphate synthase</fullName>
        <ecNumber evidence="11">2.2.1.7</ecNumber>
    </recommendedName>
    <alternativeName>
        <fullName evidence="11">1-deoxyxylulose-5-phosphate synthase</fullName>
        <shortName evidence="11">DXP synthase</shortName>
        <shortName evidence="11">DXPS</shortName>
    </alternativeName>
</protein>
<feature type="compositionally biased region" description="Low complexity" evidence="12">
    <location>
        <begin position="1"/>
        <end position="26"/>
    </location>
</feature>
<comment type="catalytic activity">
    <reaction evidence="11">
        <text>D-glyceraldehyde 3-phosphate + pyruvate + H(+) = 1-deoxy-D-xylulose 5-phosphate + CO2</text>
        <dbReference type="Rhea" id="RHEA:12605"/>
        <dbReference type="ChEBI" id="CHEBI:15361"/>
        <dbReference type="ChEBI" id="CHEBI:15378"/>
        <dbReference type="ChEBI" id="CHEBI:16526"/>
        <dbReference type="ChEBI" id="CHEBI:57792"/>
        <dbReference type="ChEBI" id="CHEBI:59776"/>
        <dbReference type="EC" id="2.2.1.7"/>
    </reaction>
</comment>
<keyword evidence="4 11" id="KW-0808">Transferase</keyword>
<dbReference type="Gene3D" id="3.40.50.970">
    <property type="match status" value="2"/>
</dbReference>
<accession>A0A6J4U9V3</accession>
<evidence type="ECO:0000256" key="9">
    <source>
        <dbReference type="ARBA" id="ARBA00023229"/>
    </source>
</evidence>
<comment type="pathway">
    <text evidence="1 11">Metabolic intermediate biosynthesis; 1-deoxy-D-xylulose 5-phosphate biosynthesis; 1-deoxy-D-xylulose 5-phosphate from D-glyceraldehyde 3-phosphate and pyruvate: step 1/1.</text>
</comment>
<gene>
    <name evidence="11" type="primary">dxs</name>
    <name evidence="14" type="ORF">AVDCRST_MAG73-2279</name>
</gene>
<feature type="binding site" evidence="11">
    <location>
        <begin position="172"/>
        <end position="173"/>
    </location>
    <ligand>
        <name>thiamine diphosphate</name>
        <dbReference type="ChEBI" id="CHEBI:58937"/>
    </ligand>
</feature>
<organism evidence="14">
    <name type="scientific">uncultured Thermomicrobiales bacterium</name>
    <dbReference type="NCBI Taxonomy" id="1645740"/>
    <lineage>
        <taxon>Bacteria</taxon>
        <taxon>Pseudomonadati</taxon>
        <taxon>Thermomicrobiota</taxon>
        <taxon>Thermomicrobia</taxon>
        <taxon>Thermomicrobiales</taxon>
        <taxon>environmental samples</taxon>
    </lineage>
</organism>
<dbReference type="UniPathway" id="UPA00064">
    <property type="reaction ID" value="UER00091"/>
</dbReference>
<keyword evidence="6 11" id="KW-0460">Magnesium</keyword>
<dbReference type="Pfam" id="PF02780">
    <property type="entry name" value="Transketolase_C"/>
    <property type="match status" value="1"/>
</dbReference>
<proteinExistence type="inferred from homology"/>
<dbReference type="SUPFAM" id="SSF52922">
    <property type="entry name" value="TK C-terminal domain-like"/>
    <property type="match status" value="1"/>
</dbReference>
<dbReference type="GO" id="GO:0005829">
    <property type="term" value="C:cytosol"/>
    <property type="evidence" value="ECO:0007669"/>
    <property type="project" value="TreeGrafter"/>
</dbReference>
<evidence type="ECO:0000256" key="5">
    <source>
        <dbReference type="ARBA" id="ARBA00022723"/>
    </source>
</evidence>
<comment type="cofactor">
    <cofactor evidence="11">
        <name>Mg(2+)</name>
        <dbReference type="ChEBI" id="CHEBI:18420"/>
    </cofactor>
    <text evidence="11">Binds 1 Mg(2+) ion per subunit.</text>
</comment>
<feature type="binding site" evidence="11">
    <location>
        <position position="97"/>
    </location>
    <ligand>
        <name>thiamine diphosphate</name>
        <dbReference type="ChEBI" id="CHEBI:58937"/>
    </ligand>
</feature>
<dbReference type="InterPro" id="IPR005475">
    <property type="entry name" value="Transketolase-like_Pyr-bd"/>
</dbReference>
<evidence type="ECO:0000256" key="3">
    <source>
        <dbReference type="ARBA" id="ARBA00011738"/>
    </source>
</evidence>
<dbReference type="AlphaFoldDB" id="A0A6J4U9V3"/>
<dbReference type="GO" id="GO:0030976">
    <property type="term" value="F:thiamine pyrophosphate binding"/>
    <property type="evidence" value="ECO:0007669"/>
    <property type="project" value="UniProtKB-UniRule"/>
</dbReference>
<evidence type="ECO:0000256" key="11">
    <source>
        <dbReference type="HAMAP-Rule" id="MF_00315"/>
    </source>
</evidence>
<comment type="similarity">
    <text evidence="2 11">Belongs to the transketolase family. DXPS subfamily.</text>
</comment>
<dbReference type="PANTHER" id="PTHR43322">
    <property type="entry name" value="1-D-DEOXYXYLULOSE 5-PHOSPHATE SYNTHASE-RELATED"/>
    <property type="match status" value="1"/>
</dbReference>
<evidence type="ECO:0000256" key="8">
    <source>
        <dbReference type="ARBA" id="ARBA00023052"/>
    </source>
</evidence>
<dbReference type="GO" id="GO:0000287">
    <property type="term" value="F:magnesium ion binding"/>
    <property type="evidence" value="ECO:0007669"/>
    <property type="project" value="UniProtKB-UniRule"/>
</dbReference>
<keyword evidence="8 11" id="KW-0786">Thiamine pyrophosphate</keyword>
<dbReference type="Pfam" id="PF02779">
    <property type="entry name" value="Transket_pyr"/>
    <property type="match status" value="1"/>
</dbReference>
<dbReference type="InterPro" id="IPR029061">
    <property type="entry name" value="THDP-binding"/>
</dbReference>
<dbReference type="EMBL" id="CADCWE010000146">
    <property type="protein sequence ID" value="CAA9544559.1"/>
    <property type="molecule type" value="Genomic_DNA"/>
</dbReference>
<dbReference type="CDD" id="cd02007">
    <property type="entry name" value="TPP_DXS"/>
    <property type="match status" value="1"/>
</dbReference>
<evidence type="ECO:0000256" key="10">
    <source>
        <dbReference type="ARBA" id="ARBA00055605"/>
    </source>
</evidence>
<dbReference type="SUPFAM" id="SSF52518">
    <property type="entry name" value="Thiamin diphosphate-binding fold (THDP-binding)"/>
    <property type="match status" value="2"/>
</dbReference>
<evidence type="ECO:0000256" key="2">
    <source>
        <dbReference type="ARBA" id="ARBA00011081"/>
    </source>
</evidence>
<evidence type="ECO:0000256" key="1">
    <source>
        <dbReference type="ARBA" id="ARBA00004980"/>
    </source>
</evidence>
<feature type="binding site" evidence="11">
    <location>
        <begin position="138"/>
        <end position="140"/>
    </location>
    <ligand>
        <name>thiamine diphosphate</name>
        <dbReference type="ChEBI" id="CHEBI:58937"/>
    </ligand>
</feature>
<feature type="binding site" evidence="11">
    <location>
        <position position="391"/>
    </location>
    <ligand>
        <name>thiamine diphosphate</name>
        <dbReference type="ChEBI" id="CHEBI:58937"/>
    </ligand>
</feature>
<evidence type="ECO:0000313" key="14">
    <source>
        <dbReference type="EMBL" id="CAA9544559.1"/>
    </source>
</evidence>
<evidence type="ECO:0000259" key="13">
    <source>
        <dbReference type="SMART" id="SM00861"/>
    </source>
</evidence>
<dbReference type="FunFam" id="3.40.50.920:FF:000002">
    <property type="entry name" value="1-deoxy-D-xylulose-5-phosphate synthase"/>
    <property type="match status" value="1"/>
</dbReference>
<keyword evidence="5 11" id="KW-0479">Metal-binding</keyword>
<dbReference type="HAMAP" id="MF_00315">
    <property type="entry name" value="DXP_synth"/>
    <property type="match status" value="1"/>
</dbReference>
<reference evidence="14" key="1">
    <citation type="submission" date="2020-02" db="EMBL/GenBank/DDBJ databases">
        <authorList>
            <person name="Meier V. D."/>
        </authorList>
    </citation>
    <scope>NUCLEOTIDE SEQUENCE</scope>
    <source>
        <strain evidence="14">AVDCRST_MAG73</strain>
    </source>
</reference>
<evidence type="ECO:0000256" key="12">
    <source>
        <dbReference type="SAM" id="MobiDB-lite"/>
    </source>
</evidence>
<dbReference type="Pfam" id="PF13292">
    <property type="entry name" value="DXP_synthase_N"/>
    <property type="match status" value="1"/>
</dbReference>
<evidence type="ECO:0000256" key="4">
    <source>
        <dbReference type="ARBA" id="ARBA00022679"/>
    </source>
</evidence>
<dbReference type="NCBIfam" id="TIGR00204">
    <property type="entry name" value="dxs"/>
    <property type="match status" value="1"/>
</dbReference>
<sequence>MARGIPESSPIAESGAESAAATGTTPLLDRIQTPHDIRGLTLGELRLLATEIREELVRVTTQNGGHLGANLGTVELTLALHAVFHSPKDKLVWDVGHQAYVHKLLTGRRDRFHTIRQEGGLSGFLSRDESEHDAFGAGHASTSISAALGMAVGEALKPDGERGRCVAILGDGALTGGMAFEALNNAGNLSIPLIVVLNDNEMSIAANVGAITKYLNRVRTDPRYGRARQEWERLAARLPQGEFLIELGKRMRDSLKEFVYHAMIWEELGFTYIGPVDGHDLRATVEALRQARQVAGPVFLHVVTVKGKGYAAAEADVERLHGVSAIAPAKQSTSTLPSPPKYQDVFAKTVIQLADEDPRVMAITAAMPTGTSLNKFAAVHPDRFFDVGIAEQHAVTFAAGLATAGLRPVAAIYSTFLQRAYDQIVHDVCIQHLPVIFAMDRAGFAGDDGRTHHGIYDLTYLRCLPNMTVMAPKDENELRHMLYTAVSHTAGPIAVRYPRGAGLGVAFDEELNALPIGRGETLRRGDDVALLAIGAMVAIAERAAELLDAEGIAATVINARFAKPLDEALFLEAGRRCGAVVTIEENVTQGGFGAGVLETFAGAGLRVPVRLLGIPDQIFEQASQARLRERAGLTPAAVAEAARAVAAAARDDVATTKTNPATPRLVELAG</sequence>
<comment type="function">
    <text evidence="10 11">Catalyzes the acyloin condensation reaction between C atoms 2 and 3 of pyruvate and glyceraldehyde 3-phosphate to yield 1-deoxy-D-xylulose-5-phosphate (DXP).</text>
</comment>
<feature type="binding site" evidence="11">
    <location>
        <position position="200"/>
    </location>
    <ligand>
        <name>Mg(2+)</name>
        <dbReference type="ChEBI" id="CHEBI:18420"/>
    </ligand>
</feature>
<feature type="domain" description="Transketolase-like pyrimidine-binding" evidence="13">
    <location>
        <begin position="340"/>
        <end position="505"/>
    </location>
</feature>
<feature type="binding site" evidence="11">
    <location>
        <position position="310"/>
    </location>
    <ligand>
        <name>thiamine diphosphate</name>
        <dbReference type="ChEBI" id="CHEBI:58937"/>
    </ligand>
</feature>
<dbReference type="GO" id="GO:0008661">
    <property type="term" value="F:1-deoxy-D-xylulose-5-phosphate synthase activity"/>
    <property type="evidence" value="ECO:0007669"/>
    <property type="project" value="UniProtKB-UniRule"/>
</dbReference>